<evidence type="ECO:0000313" key="1">
    <source>
        <dbReference type="EMBL" id="KAL0370665.1"/>
    </source>
</evidence>
<dbReference type="EMBL" id="JACGWK010000002">
    <property type="protein sequence ID" value="KAL0370665.1"/>
    <property type="molecule type" value="Genomic_DNA"/>
</dbReference>
<reference evidence="1" key="1">
    <citation type="submission" date="2020-06" db="EMBL/GenBank/DDBJ databases">
        <authorList>
            <person name="Li T."/>
            <person name="Hu X."/>
            <person name="Zhang T."/>
            <person name="Song X."/>
            <person name="Zhang H."/>
            <person name="Dai N."/>
            <person name="Sheng W."/>
            <person name="Hou X."/>
            <person name="Wei L."/>
        </authorList>
    </citation>
    <scope>NUCLEOTIDE SEQUENCE</scope>
    <source>
        <strain evidence="1">G01</strain>
        <tissue evidence="1">Leaf</tissue>
    </source>
</reference>
<dbReference type="AlphaFoldDB" id="A0AAW2QS68"/>
<accession>A0AAW2QS68</accession>
<reference evidence="1" key="2">
    <citation type="journal article" date="2024" name="Plant">
        <title>Genomic evolution and insights into agronomic trait innovations of Sesamum species.</title>
        <authorList>
            <person name="Miao H."/>
            <person name="Wang L."/>
            <person name="Qu L."/>
            <person name="Liu H."/>
            <person name="Sun Y."/>
            <person name="Le M."/>
            <person name="Wang Q."/>
            <person name="Wei S."/>
            <person name="Zheng Y."/>
            <person name="Lin W."/>
            <person name="Duan Y."/>
            <person name="Cao H."/>
            <person name="Xiong S."/>
            <person name="Wang X."/>
            <person name="Wei L."/>
            <person name="Li C."/>
            <person name="Ma Q."/>
            <person name="Ju M."/>
            <person name="Zhao R."/>
            <person name="Li G."/>
            <person name="Mu C."/>
            <person name="Tian Q."/>
            <person name="Mei H."/>
            <person name="Zhang T."/>
            <person name="Gao T."/>
            <person name="Zhang H."/>
        </authorList>
    </citation>
    <scope>NUCLEOTIDE SEQUENCE</scope>
    <source>
        <strain evidence="1">G01</strain>
    </source>
</reference>
<proteinExistence type="predicted"/>
<organism evidence="1">
    <name type="scientific">Sesamum angustifolium</name>
    <dbReference type="NCBI Taxonomy" id="2727405"/>
    <lineage>
        <taxon>Eukaryota</taxon>
        <taxon>Viridiplantae</taxon>
        <taxon>Streptophyta</taxon>
        <taxon>Embryophyta</taxon>
        <taxon>Tracheophyta</taxon>
        <taxon>Spermatophyta</taxon>
        <taxon>Magnoliopsida</taxon>
        <taxon>eudicotyledons</taxon>
        <taxon>Gunneridae</taxon>
        <taxon>Pentapetalae</taxon>
        <taxon>asterids</taxon>
        <taxon>lamiids</taxon>
        <taxon>Lamiales</taxon>
        <taxon>Pedaliaceae</taxon>
        <taxon>Sesamum</taxon>
    </lineage>
</organism>
<name>A0AAW2QS68_9LAMI</name>
<sequence length="197" mass="22370">MEIGVARLRPVNTPLVGFWGSEVIPLGTIDLLVSIGMEPQRKTMMVEFLGSRHLFCIQSDLGETGLNLFRVVVSTFHLKMKLPTAHGTGEAKCDQKKKGVEKRIDRQEQLATKVQETEEYKKIKMMEGREPVEEHKEIELVPGELEKVTRIGSRLSGQTEIMTIEFLRKNSHMFAWSSSNFKGINPEVIVHRLNVDP</sequence>
<gene>
    <name evidence="1" type="ORF">Sangu_0384600</name>
</gene>
<comment type="caution">
    <text evidence="1">The sequence shown here is derived from an EMBL/GenBank/DDBJ whole genome shotgun (WGS) entry which is preliminary data.</text>
</comment>
<protein>
    <submittedName>
        <fullName evidence="1">Uncharacterized protein</fullName>
    </submittedName>
</protein>